<proteinExistence type="predicted"/>
<evidence type="ECO:0000256" key="1">
    <source>
        <dbReference type="ARBA" id="ARBA00022694"/>
    </source>
</evidence>
<accession>A0A1F5WZA0</accession>
<dbReference type="InterPro" id="IPR014721">
    <property type="entry name" value="Ribsml_uS5_D2-typ_fold_subgr"/>
</dbReference>
<keyword evidence="2" id="KW-0540">Nuclease</keyword>
<organism evidence="6 7">
    <name type="scientific">Candidatus Giovannonibacteria bacterium RIFCSPLOWO2_01_FULL_45_34</name>
    <dbReference type="NCBI Taxonomy" id="1798351"/>
    <lineage>
        <taxon>Bacteria</taxon>
        <taxon>Candidatus Giovannoniibacteriota</taxon>
    </lineage>
</organism>
<evidence type="ECO:0000256" key="4">
    <source>
        <dbReference type="ARBA" id="ARBA00022801"/>
    </source>
</evidence>
<dbReference type="Proteomes" id="UP000178114">
    <property type="component" value="Unassembled WGS sequence"/>
</dbReference>
<evidence type="ECO:0000256" key="3">
    <source>
        <dbReference type="ARBA" id="ARBA00022759"/>
    </source>
</evidence>
<dbReference type="Pfam" id="PF00825">
    <property type="entry name" value="Ribonuclease_P"/>
    <property type="match status" value="1"/>
</dbReference>
<comment type="caution">
    <text evidence="6">The sequence shown here is derived from an EMBL/GenBank/DDBJ whole genome shotgun (WGS) entry which is preliminary data.</text>
</comment>
<dbReference type="EMBL" id="MFID01000023">
    <property type="protein sequence ID" value="OGF80933.1"/>
    <property type="molecule type" value="Genomic_DNA"/>
</dbReference>
<name>A0A1F5WZA0_9BACT</name>
<dbReference type="SUPFAM" id="SSF54211">
    <property type="entry name" value="Ribosomal protein S5 domain 2-like"/>
    <property type="match status" value="1"/>
</dbReference>
<evidence type="ECO:0000256" key="5">
    <source>
        <dbReference type="ARBA" id="ARBA00022884"/>
    </source>
</evidence>
<keyword evidence="3" id="KW-0255">Endonuclease</keyword>
<evidence type="ECO:0000313" key="7">
    <source>
        <dbReference type="Proteomes" id="UP000178114"/>
    </source>
</evidence>
<gene>
    <name evidence="6" type="ORF">A2930_04325</name>
</gene>
<reference evidence="6 7" key="1">
    <citation type="journal article" date="2016" name="Nat. Commun.">
        <title>Thousands of microbial genomes shed light on interconnected biogeochemical processes in an aquifer system.</title>
        <authorList>
            <person name="Anantharaman K."/>
            <person name="Brown C.T."/>
            <person name="Hug L.A."/>
            <person name="Sharon I."/>
            <person name="Castelle C.J."/>
            <person name="Probst A.J."/>
            <person name="Thomas B.C."/>
            <person name="Singh A."/>
            <person name="Wilkins M.J."/>
            <person name="Karaoz U."/>
            <person name="Brodie E.L."/>
            <person name="Williams K.H."/>
            <person name="Hubbard S.S."/>
            <person name="Banfield J.F."/>
        </authorList>
    </citation>
    <scope>NUCLEOTIDE SEQUENCE [LARGE SCALE GENOMIC DNA]</scope>
</reference>
<dbReference type="InterPro" id="IPR020568">
    <property type="entry name" value="Ribosomal_Su5_D2-typ_SF"/>
</dbReference>
<dbReference type="Gene3D" id="3.30.230.10">
    <property type="match status" value="1"/>
</dbReference>
<protein>
    <recommendedName>
        <fullName evidence="8">RNase P protein</fullName>
    </recommendedName>
</protein>
<dbReference type="GO" id="GO:0004526">
    <property type="term" value="F:ribonuclease P activity"/>
    <property type="evidence" value="ECO:0007669"/>
    <property type="project" value="InterPro"/>
</dbReference>
<dbReference type="GO" id="GO:0000049">
    <property type="term" value="F:tRNA binding"/>
    <property type="evidence" value="ECO:0007669"/>
    <property type="project" value="InterPro"/>
</dbReference>
<dbReference type="GO" id="GO:0008033">
    <property type="term" value="P:tRNA processing"/>
    <property type="evidence" value="ECO:0007669"/>
    <property type="project" value="UniProtKB-KW"/>
</dbReference>
<keyword evidence="1" id="KW-0819">tRNA processing</keyword>
<keyword evidence="4" id="KW-0378">Hydrolase</keyword>
<dbReference type="AlphaFoldDB" id="A0A1F5WZA0"/>
<evidence type="ECO:0000313" key="6">
    <source>
        <dbReference type="EMBL" id="OGF80933.1"/>
    </source>
</evidence>
<sequence length="161" mass="17897">MGSGTGWQQKPEGTFLPGAGRKAANGLRLRAPDSINFPPGMLKKNLRLDRKALEAFFKKKTGYAAGNLVYIRYIKNNLNRSRFGAVISFAAGQPQKGRAVLRNLTKRRVLEVMHLLSKDAGSGLDMVFFVKIKGKQAPKFTELKKDILYVLHSAHISRSIL</sequence>
<keyword evidence="5" id="KW-0694">RNA-binding</keyword>
<evidence type="ECO:0008006" key="8">
    <source>
        <dbReference type="Google" id="ProtNLM"/>
    </source>
</evidence>
<evidence type="ECO:0000256" key="2">
    <source>
        <dbReference type="ARBA" id="ARBA00022722"/>
    </source>
</evidence>
<dbReference type="InterPro" id="IPR000100">
    <property type="entry name" value="RNase_P"/>
</dbReference>